<dbReference type="InterPro" id="IPR052196">
    <property type="entry name" value="Bact_Kbp"/>
</dbReference>
<accession>A0A6B8KGF2</accession>
<dbReference type="NCBIfam" id="NF008399">
    <property type="entry name" value="PRK11198.1"/>
    <property type="match status" value="1"/>
</dbReference>
<dbReference type="InterPro" id="IPR036779">
    <property type="entry name" value="LysM_dom_sf"/>
</dbReference>
<dbReference type="PANTHER" id="PTHR34700:SF8">
    <property type="entry name" value="POTASSIUM BINDING PROTEIN KBP"/>
    <property type="match status" value="1"/>
</dbReference>
<feature type="domain" description="BON" evidence="1">
    <location>
        <begin position="20"/>
        <end position="88"/>
    </location>
</feature>
<evidence type="ECO:0000259" key="1">
    <source>
        <dbReference type="PROSITE" id="PS50914"/>
    </source>
</evidence>
<organism evidence="3 4">
    <name type="scientific">Methylocystis heyeri</name>
    <dbReference type="NCBI Taxonomy" id="391905"/>
    <lineage>
        <taxon>Bacteria</taxon>
        <taxon>Pseudomonadati</taxon>
        <taxon>Pseudomonadota</taxon>
        <taxon>Alphaproteobacteria</taxon>
        <taxon>Hyphomicrobiales</taxon>
        <taxon>Methylocystaceae</taxon>
        <taxon>Methylocystis</taxon>
    </lineage>
</organism>
<dbReference type="InterPro" id="IPR018392">
    <property type="entry name" value="LysM"/>
</dbReference>
<dbReference type="EMBL" id="CP046052">
    <property type="protein sequence ID" value="QGM46055.1"/>
    <property type="molecule type" value="Genomic_DNA"/>
</dbReference>
<protein>
    <submittedName>
        <fullName evidence="3">Peptidoglycan-binding protein LysM</fullName>
    </submittedName>
</protein>
<dbReference type="Proteomes" id="UP000309061">
    <property type="component" value="Chromosome"/>
</dbReference>
<dbReference type="PROSITE" id="PS50914">
    <property type="entry name" value="BON"/>
    <property type="match status" value="1"/>
</dbReference>
<dbReference type="RefSeq" id="WP_136496316.1">
    <property type="nucleotide sequence ID" value="NZ_CP046052.1"/>
</dbReference>
<dbReference type="PANTHER" id="PTHR34700">
    <property type="entry name" value="POTASSIUM BINDING PROTEIN KBP"/>
    <property type="match status" value="1"/>
</dbReference>
<feature type="domain" description="LysM" evidence="2">
    <location>
        <begin position="94"/>
        <end position="145"/>
    </location>
</feature>
<gene>
    <name evidence="3" type="primary">lysM</name>
    <name evidence="3" type="ORF">H2LOC_010300</name>
</gene>
<dbReference type="InterPro" id="IPR007055">
    <property type="entry name" value="BON_dom"/>
</dbReference>
<evidence type="ECO:0000313" key="3">
    <source>
        <dbReference type="EMBL" id="QGM46055.1"/>
    </source>
</evidence>
<dbReference type="Pfam" id="PF01476">
    <property type="entry name" value="LysM"/>
    <property type="match status" value="1"/>
</dbReference>
<dbReference type="AlphaFoldDB" id="A0A6B8KGF2"/>
<dbReference type="Gene3D" id="3.30.1340.30">
    <property type="match status" value="1"/>
</dbReference>
<dbReference type="PROSITE" id="PS51782">
    <property type="entry name" value="LYSM"/>
    <property type="match status" value="1"/>
</dbReference>
<keyword evidence="4" id="KW-1185">Reference proteome</keyword>
<proteinExistence type="predicted"/>
<dbReference type="Gene3D" id="3.10.350.10">
    <property type="entry name" value="LysM domain"/>
    <property type="match status" value="1"/>
</dbReference>
<dbReference type="KEGG" id="mhey:H2LOC_010300"/>
<dbReference type="Pfam" id="PF04972">
    <property type="entry name" value="BON"/>
    <property type="match status" value="1"/>
</dbReference>
<dbReference type="CDD" id="cd00118">
    <property type="entry name" value="LysM"/>
    <property type="match status" value="1"/>
</dbReference>
<name>A0A6B8KGF2_9HYPH</name>
<dbReference type="SUPFAM" id="SSF54106">
    <property type="entry name" value="LysM domain"/>
    <property type="match status" value="1"/>
</dbReference>
<dbReference type="SMART" id="SM00257">
    <property type="entry name" value="LysM"/>
    <property type="match status" value="1"/>
</dbReference>
<evidence type="ECO:0000259" key="2">
    <source>
        <dbReference type="PROSITE" id="PS51782"/>
    </source>
</evidence>
<dbReference type="OrthoDB" id="370541at2"/>
<sequence>MGLLDFITGKSKAPPAATGRVTTVTAEDLKKEIAKLGLDASKIDIKVDGDRVSLSGSALTAADVDKIVLAVDTAKGVAKVENSIVAVNADAESKFYTVQRGDTLWKIAESHYGHGKGSKYKEIFDANKPLLKDPDKISPGQRLRIPKL</sequence>
<reference evidence="3 4" key="1">
    <citation type="submission" date="2019-11" db="EMBL/GenBank/DDBJ databases">
        <title>The genome sequence of Methylocystis heyeri.</title>
        <authorList>
            <person name="Oshkin I.Y."/>
            <person name="Miroshnikov K."/>
            <person name="Dedysh S.N."/>
        </authorList>
    </citation>
    <scope>NUCLEOTIDE SEQUENCE [LARGE SCALE GENOMIC DNA]</scope>
    <source>
        <strain evidence="3 4">H2</strain>
    </source>
</reference>
<evidence type="ECO:0000313" key="4">
    <source>
        <dbReference type="Proteomes" id="UP000309061"/>
    </source>
</evidence>